<feature type="transmembrane region" description="Helical" evidence="7">
    <location>
        <begin position="129"/>
        <end position="149"/>
    </location>
</feature>
<protein>
    <submittedName>
        <fullName evidence="10">ABC transporter ATP-binding protein</fullName>
    </submittedName>
</protein>
<accession>A0ABN0XDQ8</accession>
<feature type="transmembrane region" description="Helical" evidence="7">
    <location>
        <begin position="242"/>
        <end position="259"/>
    </location>
</feature>
<dbReference type="Proteomes" id="UP001501166">
    <property type="component" value="Unassembled WGS sequence"/>
</dbReference>
<comment type="caution">
    <text evidence="10">The sequence shown here is derived from an EMBL/GenBank/DDBJ whole genome shotgun (WGS) entry which is preliminary data.</text>
</comment>
<dbReference type="SMART" id="SM00382">
    <property type="entry name" value="AAA"/>
    <property type="match status" value="1"/>
</dbReference>
<keyword evidence="4 10" id="KW-0067">ATP-binding</keyword>
<name>A0ABN0XDQ8_9LACT</name>
<dbReference type="Pfam" id="PF00005">
    <property type="entry name" value="ABC_tran"/>
    <property type="match status" value="1"/>
</dbReference>
<keyword evidence="2 7" id="KW-0812">Transmembrane</keyword>
<comment type="subcellular location">
    <subcellularLocation>
        <location evidence="1">Cell membrane</location>
        <topology evidence="1">Multi-pass membrane protein</topology>
    </subcellularLocation>
</comment>
<feature type="domain" description="ABC transporter" evidence="8">
    <location>
        <begin position="332"/>
        <end position="568"/>
    </location>
</feature>
<evidence type="ECO:0000313" key="10">
    <source>
        <dbReference type="EMBL" id="GAA0361630.1"/>
    </source>
</evidence>
<dbReference type="PANTHER" id="PTHR43394">
    <property type="entry name" value="ATP-DEPENDENT PERMEASE MDL1, MITOCHONDRIAL"/>
    <property type="match status" value="1"/>
</dbReference>
<evidence type="ECO:0000256" key="4">
    <source>
        <dbReference type="ARBA" id="ARBA00022840"/>
    </source>
</evidence>
<dbReference type="InterPro" id="IPR027417">
    <property type="entry name" value="P-loop_NTPase"/>
</dbReference>
<keyword evidence="11" id="KW-1185">Reference proteome</keyword>
<organism evidence="10 11">
    <name type="scientific">Alkalibacterium iburiense</name>
    <dbReference type="NCBI Taxonomy" id="290589"/>
    <lineage>
        <taxon>Bacteria</taxon>
        <taxon>Bacillati</taxon>
        <taxon>Bacillota</taxon>
        <taxon>Bacilli</taxon>
        <taxon>Lactobacillales</taxon>
        <taxon>Carnobacteriaceae</taxon>
        <taxon>Alkalibacterium</taxon>
    </lineage>
</organism>
<feature type="transmembrane region" description="Helical" evidence="7">
    <location>
        <begin position="52"/>
        <end position="76"/>
    </location>
</feature>
<dbReference type="SUPFAM" id="SSF90123">
    <property type="entry name" value="ABC transporter transmembrane region"/>
    <property type="match status" value="1"/>
</dbReference>
<keyword evidence="3" id="KW-0547">Nucleotide-binding</keyword>
<dbReference type="EMBL" id="BAAACW010000077">
    <property type="protein sequence ID" value="GAA0361630.1"/>
    <property type="molecule type" value="Genomic_DNA"/>
</dbReference>
<evidence type="ECO:0000259" key="8">
    <source>
        <dbReference type="PROSITE" id="PS50893"/>
    </source>
</evidence>
<dbReference type="GO" id="GO:0005524">
    <property type="term" value="F:ATP binding"/>
    <property type="evidence" value="ECO:0007669"/>
    <property type="project" value="UniProtKB-KW"/>
</dbReference>
<dbReference type="RefSeq" id="WP_343754871.1">
    <property type="nucleotide sequence ID" value="NZ_BAAACW010000077.1"/>
</dbReference>
<evidence type="ECO:0000256" key="3">
    <source>
        <dbReference type="ARBA" id="ARBA00022741"/>
    </source>
</evidence>
<keyword evidence="5 7" id="KW-1133">Transmembrane helix</keyword>
<evidence type="ECO:0000256" key="1">
    <source>
        <dbReference type="ARBA" id="ARBA00004651"/>
    </source>
</evidence>
<dbReference type="Pfam" id="PF00664">
    <property type="entry name" value="ABC_membrane"/>
    <property type="match status" value="1"/>
</dbReference>
<dbReference type="Gene3D" id="3.40.50.300">
    <property type="entry name" value="P-loop containing nucleotide triphosphate hydrolases"/>
    <property type="match status" value="1"/>
</dbReference>
<gene>
    <name evidence="10" type="ORF">GCM10008932_12830</name>
</gene>
<dbReference type="InterPro" id="IPR036640">
    <property type="entry name" value="ABC1_TM_sf"/>
</dbReference>
<keyword evidence="6 7" id="KW-0472">Membrane</keyword>
<proteinExistence type="predicted"/>
<dbReference type="PANTHER" id="PTHR43394:SF1">
    <property type="entry name" value="ATP-BINDING CASSETTE SUB-FAMILY B MEMBER 10, MITOCHONDRIAL"/>
    <property type="match status" value="1"/>
</dbReference>
<reference evidence="10 11" key="1">
    <citation type="journal article" date="2019" name="Int. J. Syst. Evol. Microbiol.">
        <title>The Global Catalogue of Microorganisms (GCM) 10K type strain sequencing project: providing services to taxonomists for standard genome sequencing and annotation.</title>
        <authorList>
            <consortium name="The Broad Institute Genomics Platform"/>
            <consortium name="The Broad Institute Genome Sequencing Center for Infectious Disease"/>
            <person name="Wu L."/>
            <person name="Ma J."/>
        </authorList>
    </citation>
    <scope>NUCLEOTIDE SEQUENCE [LARGE SCALE GENOMIC DNA]</scope>
    <source>
        <strain evidence="10 11">JCM 12662</strain>
    </source>
</reference>
<evidence type="ECO:0000256" key="5">
    <source>
        <dbReference type="ARBA" id="ARBA00022989"/>
    </source>
</evidence>
<evidence type="ECO:0000256" key="7">
    <source>
        <dbReference type="SAM" id="Phobius"/>
    </source>
</evidence>
<dbReference type="Gene3D" id="1.20.1560.10">
    <property type="entry name" value="ABC transporter type 1, transmembrane domain"/>
    <property type="match status" value="1"/>
</dbReference>
<evidence type="ECO:0000256" key="2">
    <source>
        <dbReference type="ARBA" id="ARBA00022692"/>
    </source>
</evidence>
<dbReference type="InterPro" id="IPR003439">
    <property type="entry name" value="ABC_transporter-like_ATP-bd"/>
</dbReference>
<dbReference type="CDD" id="cd18548">
    <property type="entry name" value="ABC_6TM_Tm287_like"/>
    <property type="match status" value="1"/>
</dbReference>
<evidence type="ECO:0000313" key="11">
    <source>
        <dbReference type="Proteomes" id="UP001501166"/>
    </source>
</evidence>
<sequence>MLYVWSYVRKHNKLLALNLFGAICFVLVNLGLPTILAQIIDDVLVSQDTQRLYFLISLMGILIVFGLLGNIVLTYASSRLTNETTKDMRNDLYDKINEFSHEEYEKIGVSSAVTRITNDAFVILQFVEMVLRIGFYTPLMFIGSIILIISTNPSLSWILLTAFPMILVVIYWIAKTSGPLSHRMQKLLDRLNTYSRENLTGLRVIRAFAREKYQEDKFATVNGDYMNTAQSLHKLMGSAMPLFNHIMILVVSLIFVFALEPINSGTMQVGTLVAFVEYAFHALFSVLMFSQIFMMYPRANVSAKRLKEIHDMPISITSKPGAIKETRTHGYIEFDEVSFAYPGETENPVLYNINFKAKPGEIIAFIGSTGSGKSTLVQLIPRFFDVTFGKIIIDGVDVRDYDLDALRSKIGFISQRALLFTGTIGKNLRFGKDDATDDELTSASDVAQARDFIERMNKKYHSYLSEGGSNLSGGQKQRLSITRAIVKQPDIYIFDDSFSALDYKTDAEVRRRLSEITKESTVIIVAQRISSIRNADQIIVLEEGEIKGRGTHDELMATNDIYQAIAASQLKEEQGDLNDY</sequence>
<dbReference type="InterPro" id="IPR003593">
    <property type="entry name" value="AAA+_ATPase"/>
</dbReference>
<dbReference type="PROSITE" id="PS50929">
    <property type="entry name" value="ABC_TM1F"/>
    <property type="match status" value="1"/>
</dbReference>
<dbReference type="InterPro" id="IPR011527">
    <property type="entry name" value="ABC1_TM_dom"/>
</dbReference>
<dbReference type="InterPro" id="IPR039421">
    <property type="entry name" value="Type_1_exporter"/>
</dbReference>
<dbReference type="SUPFAM" id="SSF52540">
    <property type="entry name" value="P-loop containing nucleoside triphosphate hydrolases"/>
    <property type="match status" value="1"/>
</dbReference>
<dbReference type="PROSITE" id="PS50893">
    <property type="entry name" value="ABC_TRANSPORTER_2"/>
    <property type="match status" value="1"/>
</dbReference>
<evidence type="ECO:0000259" key="9">
    <source>
        <dbReference type="PROSITE" id="PS50929"/>
    </source>
</evidence>
<evidence type="ECO:0000256" key="6">
    <source>
        <dbReference type="ARBA" id="ARBA00023136"/>
    </source>
</evidence>
<feature type="transmembrane region" description="Helical" evidence="7">
    <location>
        <begin position="155"/>
        <end position="174"/>
    </location>
</feature>
<feature type="transmembrane region" description="Helical" evidence="7">
    <location>
        <begin position="15"/>
        <end position="40"/>
    </location>
</feature>
<feature type="domain" description="ABC transmembrane type-1" evidence="9">
    <location>
        <begin position="16"/>
        <end position="298"/>
    </location>
</feature>